<comment type="caution">
    <text evidence="1">The sequence shown here is derived from an EMBL/GenBank/DDBJ whole genome shotgun (WGS) entry which is preliminary data.</text>
</comment>
<proteinExistence type="predicted"/>
<name>A0ACC2PIW8_9HYME</name>
<keyword evidence="2" id="KW-1185">Reference proteome</keyword>
<organism evidence="1 2">
    <name type="scientific">Eretmocerus hayati</name>
    <dbReference type="NCBI Taxonomy" id="131215"/>
    <lineage>
        <taxon>Eukaryota</taxon>
        <taxon>Metazoa</taxon>
        <taxon>Ecdysozoa</taxon>
        <taxon>Arthropoda</taxon>
        <taxon>Hexapoda</taxon>
        <taxon>Insecta</taxon>
        <taxon>Pterygota</taxon>
        <taxon>Neoptera</taxon>
        <taxon>Endopterygota</taxon>
        <taxon>Hymenoptera</taxon>
        <taxon>Apocrita</taxon>
        <taxon>Proctotrupomorpha</taxon>
        <taxon>Chalcidoidea</taxon>
        <taxon>Aphelinidae</taxon>
        <taxon>Aphelininae</taxon>
        <taxon>Eretmocerus</taxon>
    </lineage>
</organism>
<evidence type="ECO:0000313" key="1">
    <source>
        <dbReference type="EMBL" id="KAJ8683545.1"/>
    </source>
</evidence>
<gene>
    <name evidence="1" type="ORF">QAD02_019337</name>
</gene>
<reference evidence="1" key="1">
    <citation type="submission" date="2023-04" db="EMBL/GenBank/DDBJ databases">
        <title>A chromosome-level genome assembly of the parasitoid wasp Eretmocerus hayati.</title>
        <authorList>
            <person name="Zhong Y."/>
            <person name="Liu S."/>
            <person name="Liu Y."/>
        </authorList>
    </citation>
    <scope>NUCLEOTIDE SEQUENCE</scope>
    <source>
        <strain evidence="1">ZJU_SS_LIU_2023</strain>
    </source>
</reference>
<sequence length="666" mass="75750">MEVWGNQRLSCLFLQEEYPFATTGKIYCLANGSTESLADDQILSTIFWAPVGSALLYVLNNDIYYHQLDNESRKTRRLTFDGKHGAIYNGIIDVFSDEDELADGSSTWFSPDGRYLAFITLNDTQVPEAVITRYGKSGAAVNKYPKEERFRYSKPGTKKPQATLNLVDVTNASSSIVNLKAPVDIVGEDPIWMAVDWVDNLTVVATWTNRLQNMSQIFLYQIDGQFQLLLKQEVSNGWLLNDSEAPVFYSDYVVLLAPRSIGNDSLGNFSHLVRYRVKNDTVDEEVDLTPGGHWVHEIHVISKLTGVVYFSASPPSEPSQKQLYEVKIDEPILKCVSCDMKTPEGNLCKYVGSVYFSEDLSHFALTCSGPDPATIRIYNSNKTLVYEWMRNDEMRQMLSERKLPRKMDLTVMSHGFDSKVRLLLPSGFDPKSKKYPLLVHVYAGPESQQITDEFTVDLQQYLTTNREVIHAWIDGRGSCTRGTEILYAVYRNLGVAEIEDQIEVVRKLKDEYSWIDGDRIGIWGWSYGGYATAMVLTGDDDKIFKCGLSVAPVTSWLNYGSSYAERYMGLPTQEDNLEKYESSDVLSRVGNLQGKKFMLIHGTADNNVHFEHTMALTRALVDADVLYDQVVYPDEDHNLWGVWSHLYKTMDKFWSECFQYTRNEAE</sequence>
<accession>A0ACC2PIW8</accession>
<dbReference type="EMBL" id="CM056741">
    <property type="protein sequence ID" value="KAJ8683545.1"/>
    <property type="molecule type" value="Genomic_DNA"/>
</dbReference>
<dbReference type="Proteomes" id="UP001239111">
    <property type="component" value="Chromosome 1"/>
</dbReference>
<protein>
    <submittedName>
        <fullName evidence="1">Uncharacterized protein</fullName>
    </submittedName>
</protein>
<evidence type="ECO:0000313" key="2">
    <source>
        <dbReference type="Proteomes" id="UP001239111"/>
    </source>
</evidence>